<proteinExistence type="predicted"/>
<feature type="region of interest" description="Disordered" evidence="10">
    <location>
        <begin position="57"/>
        <end position="86"/>
    </location>
</feature>
<dbReference type="STRING" id="1314781.A0A165GHU4"/>
<evidence type="ECO:0000256" key="8">
    <source>
        <dbReference type="ARBA" id="ARBA00023242"/>
    </source>
</evidence>
<dbReference type="InterPro" id="IPR013087">
    <property type="entry name" value="Znf_C2H2_type"/>
</dbReference>
<feature type="region of interest" description="Disordered" evidence="10">
    <location>
        <begin position="694"/>
        <end position="764"/>
    </location>
</feature>
<keyword evidence="8" id="KW-0539">Nucleus</keyword>
<comment type="subcellular location">
    <subcellularLocation>
        <location evidence="1">Nucleus</location>
    </subcellularLocation>
</comment>
<dbReference type="Gene3D" id="3.30.160.60">
    <property type="entry name" value="Classic Zinc Finger"/>
    <property type="match status" value="2"/>
</dbReference>
<keyword evidence="3" id="KW-0677">Repeat</keyword>
<dbReference type="FunFam" id="3.30.160.60:FF:000145">
    <property type="entry name" value="Zinc finger protein 574"/>
    <property type="match status" value="1"/>
</dbReference>
<dbReference type="PROSITE" id="PS00028">
    <property type="entry name" value="ZINC_FINGER_C2H2_1"/>
    <property type="match status" value="2"/>
</dbReference>
<dbReference type="AlphaFoldDB" id="A0A165GHU4"/>
<dbReference type="OrthoDB" id="6365676at2759"/>
<dbReference type="GO" id="GO:0005634">
    <property type="term" value="C:nucleus"/>
    <property type="evidence" value="ECO:0007669"/>
    <property type="project" value="UniProtKB-SubCell"/>
</dbReference>
<reference evidence="12 13" key="1">
    <citation type="journal article" date="2016" name="Mol. Biol. Evol.">
        <title>Comparative Genomics of Early-Diverging Mushroom-Forming Fungi Provides Insights into the Origins of Lignocellulose Decay Capabilities.</title>
        <authorList>
            <person name="Nagy L.G."/>
            <person name="Riley R."/>
            <person name="Tritt A."/>
            <person name="Adam C."/>
            <person name="Daum C."/>
            <person name="Floudas D."/>
            <person name="Sun H."/>
            <person name="Yadav J.S."/>
            <person name="Pangilinan J."/>
            <person name="Larsson K.H."/>
            <person name="Matsuura K."/>
            <person name="Barry K."/>
            <person name="Labutti K."/>
            <person name="Kuo R."/>
            <person name="Ohm R.A."/>
            <person name="Bhattacharya S.S."/>
            <person name="Shirouzu T."/>
            <person name="Yoshinaga Y."/>
            <person name="Martin F.M."/>
            <person name="Grigoriev I.V."/>
            <person name="Hibbett D.S."/>
        </authorList>
    </citation>
    <scope>NUCLEOTIDE SEQUENCE [LARGE SCALE GENOMIC DNA]</scope>
    <source>
        <strain evidence="12 13">HHB12029</strain>
    </source>
</reference>
<dbReference type="PROSITE" id="PS50157">
    <property type="entry name" value="ZINC_FINGER_C2H2_2"/>
    <property type="match status" value="2"/>
</dbReference>
<evidence type="ECO:0000313" key="13">
    <source>
        <dbReference type="Proteomes" id="UP000077266"/>
    </source>
</evidence>
<feature type="region of interest" description="Disordered" evidence="10">
    <location>
        <begin position="608"/>
        <end position="656"/>
    </location>
</feature>
<keyword evidence="2" id="KW-0479">Metal-binding</keyword>
<feature type="compositionally biased region" description="Polar residues" evidence="10">
    <location>
        <begin position="278"/>
        <end position="287"/>
    </location>
</feature>
<dbReference type="GO" id="GO:0008270">
    <property type="term" value="F:zinc ion binding"/>
    <property type="evidence" value="ECO:0007669"/>
    <property type="project" value="UniProtKB-KW"/>
</dbReference>
<evidence type="ECO:0000256" key="4">
    <source>
        <dbReference type="ARBA" id="ARBA00022771"/>
    </source>
</evidence>
<evidence type="ECO:0000256" key="10">
    <source>
        <dbReference type="SAM" id="MobiDB-lite"/>
    </source>
</evidence>
<dbReference type="PANTHER" id="PTHR47660:SF2">
    <property type="entry name" value="TRANSCRIPTION FACTOR WITH C2H2 AND ZN(2)-CYS(6) DNA BINDING DOMAIN (EUROFUNG)"/>
    <property type="match status" value="1"/>
</dbReference>
<feature type="compositionally biased region" description="Low complexity" evidence="10">
    <location>
        <begin position="457"/>
        <end position="476"/>
    </location>
</feature>
<keyword evidence="6" id="KW-0805">Transcription regulation</keyword>
<feature type="compositionally biased region" description="Low complexity" evidence="10">
    <location>
        <begin position="313"/>
        <end position="343"/>
    </location>
</feature>
<keyword evidence="5" id="KW-0862">Zinc</keyword>
<dbReference type="Pfam" id="PF00096">
    <property type="entry name" value="zf-C2H2"/>
    <property type="match status" value="2"/>
</dbReference>
<protein>
    <recommendedName>
        <fullName evidence="11">C2H2-type domain-containing protein</fullName>
    </recommendedName>
</protein>
<feature type="compositionally biased region" description="Low complexity" evidence="10">
    <location>
        <begin position="699"/>
        <end position="708"/>
    </location>
</feature>
<name>A0A165GHU4_EXIGL</name>
<dbReference type="Proteomes" id="UP000077266">
    <property type="component" value="Unassembled WGS sequence"/>
</dbReference>
<feature type="compositionally biased region" description="Low complexity" evidence="10">
    <location>
        <begin position="70"/>
        <end position="86"/>
    </location>
</feature>
<keyword evidence="13" id="KW-1185">Reference proteome</keyword>
<keyword evidence="7" id="KW-0804">Transcription</keyword>
<dbReference type="SMART" id="SM00355">
    <property type="entry name" value="ZnF_C2H2"/>
    <property type="match status" value="2"/>
</dbReference>
<keyword evidence="4 9" id="KW-0863">Zinc-finger</keyword>
<feature type="compositionally biased region" description="Polar residues" evidence="10">
    <location>
        <begin position="238"/>
        <end position="268"/>
    </location>
</feature>
<sequence length="764" mass="81103">MAGDHKCPVCQSTFTRPQHVARHMRSHTGDRPYKCTICGDQFARSDLLSRHVNKCHAADRPQTTSRRRGSNSAAAAARTQTQQQQPTVRQCDQCAHAGLGCDLRSPCTTCATRKTLCTYPRARPSRKPGQLEPAFPGAQPNVFAPSNLSLPSLLPNDNLYANGLGDLGYNTHMFIPPLPSSDLNSNRATTLLPPLQSSLGSLDIPLHMYSSLPSAPSPVGSQMSSASGSIQLHPPPGTSQNGTLWPNGSATGLPSDLQSLHAPRSTSDLLGGYESYDSRPSTGSLPSPRSLIDMSQPPVDLYGYRRGHSHSQSDSGTHSDFSTSSSPALGSMRGGSFSSQGSGPQAMLNLSNDVFAHLPPDDQQQLSRLDPQAQAYMLSNNMQLPRGDGQFSNAFGLLSLEELRNQANGQFFPQQPASGSEGVANNDLGIWNRHGSQRDSAAPAGNDSTATDKARAASDQNAQQNAASAAPPALSPGTEARQIKEFWKAFMVDPYATGQTPDAETPGALKTPHAGARPGYIRSLSLSKSASLPPLRRSSGSNANVHDRHAYDDSTPHASMAQQLGHAHNNAAPPKSLVNPADLRSYEEAIRSRPPPVLKFDPRAKQSGEFARPFHPMNDFRLRGGGATSDDGGAVSDPQPMRRGSGSAPQAGTSSAAIAHYSADEGSRPSFKRLASQTLVPEQGAKRAMHTRLGDIDAADSPGASSASVTDGDGDDEKDSVRDPDDSDDDEPRGRTSQRVGASVQDIRDGNFITSRRTIPATNA</sequence>
<feature type="compositionally biased region" description="Polar residues" evidence="10">
    <location>
        <begin position="647"/>
        <end position="656"/>
    </location>
</feature>
<evidence type="ECO:0000256" key="7">
    <source>
        <dbReference type="ARBA" id="ARBA00023163"/>
    </source>
</evidence>
<feature type="compositionally biased region" description="Polar residues" evidence="10">
    <location>
        <begin position="213"/>
        <end position="230"/>
    </location>
</feature>
<accession>A0A165GHU4</accession>
<dbReference type="InterPro" id="IPR036236">
    <property type="entry name" value="Znf_C2H2_sf"/>
</dbReference>
<evidence type="ECO:0000256" key="5">
    <source>
        <dbReference type="ARBA" id="ARBA00022833"/>
    </source>
</evidence>
<dbReference type="SUPFAM" id="SSF57667">
    <property type="entry name" value="beta-beta-alpha zinc fingers"/>
    <property type="match status" value="1"/>
</dbReference>
<dbReference type="FunFam" id="3.30.160.60:FF:000446">
    <property type="entry name" value="Zinc finger protein"/>
    <property type="match status" value="1"/>
</dbReference>
<dbReference type="InParanoid" id="A0A165GHU4"/>
<dbReference type="PANTHER" id="PTHR47660">
    <property type="entry name" value="TRANSCRIPTION FACTOR WITH C2H2 AND ZN(2)-CYS(6) DNA BINDING DOMAIN (EUROFUNG)-RELATED-RELATED"/>
    <property type="match status" value="1"/>
</dbReference>
<feature type="compositionally biased region" description="Polar residues" evidence="10">
    <location>
        <begin position="752"/>
        <end position="764"/>
    </location>
</feature>
<evidence type="ECO:0000313" key="12">
    <source>
        <dbReference type="EMBL" id="KZV90540.1"/>
    </source>
</evidence>
<evidence type="ECO:0000256" key="9">
    <source>
        <dbReference type="PROSITE-ProRule" id="PRU00042"/>
    </source>
</evidence>
<evidence type="ECO:0000256" key="6">
    <source>
        <dbReference type="ARBA" id="ARBA00023015"/>
    </source>
</evidence>
<feature type="domain" description="C2H2-type" evidence="11">
    <location>
        <begin position="33"/>
        <end position="61"/>
    </location>
</feature>
<feature type="region of interest" description="Disordered" evidence="10">
    <location>
        <begin position="410"/>
        <end position="478"/>
    </location>
</feature>
<evidence type="ECO:0000256" key="3">
    <source>
        <dbReference type="ARBA" id="ARBA00022737"/>
    </source>
</evidence>
<feature type="region of interest" description="Disordered" evidence="10">
    <location>
        <begin position="213"/>
        <end position="346"/>
    </location>
</feature>
<evidence type="ECO:0000259" key="11">
    <source>
        <dbReference type="PROSITE" id="PS50157"/>
    </source>
</evidence>
<evidence type="ECO:0000256" key="1">
    <source>
        <dbReference type="ARBA" id="ARBA00004123"/>
    </source>
</evidence>
<evidence type="ECO:0000256" key="2">
    <source>
        <dbReference type="ARBA" id="ARBA00022723"/>
    </source>
</evidence>
<organism evidence="12 13">
    <name type="scientific">Exidia glandulosa HHB12029</name>
    <dbReference type="NCBI Taxonomy" id="1314781"/>
    <lineage>
        <taxon>Eukaryota</taxon>
        <taxon>Fungi</taxon>
        <taxon>Dikarya</taxon>
        <taxon>Basidiomycota</taxon>
        <taxon>Agaricomycotina</taxon>
        <taxon>Agaricomycetes</taxon>
        <taxon>Auriculariales</taxon>
        <taxon>Exidiaceae</taxon>
        <taxon>Exidia</taxon>
    </lineage>
</organism>
<feature type="domain" description="C2H2-type" evidence="11">
    <location>
        <begin position="5"/>
        <end position="32"/>
    </location>
</feature>
<gene>
    <name evidence="12" type="ORF">EXIGLDRAFT_720235</name>
</gene>
<dbReference type="EMBL" id="KV426046">
    <property type="protein sequence ID" value="KZV90540.1"/>
    <property type="molecule type" value="Genomic_DNA"/>
</dbReference>